<dbReference type="EMBL" id="JAMYWD010000012">
    <property type="protein sequence ID" value="KAJ4950331.1"/>
    <property type="molecule type" value="Genomic_DNA"/>
</dbReference>
<dbReference type="InterPro" id="IPR005069">
    <property type="entry name" value="Nucl-diP-sugar_transferase"/>
</dbReference>
<feature type="transmembrane region" description="Helical" evidence="1">
    <location>
        <begin position="21"/>
        <end position="42"/>
    </location>
</feature>
<gene>
    <name evidence="3" type="ORF">NE237_027163</name>
</gene>
<feature type="domain" description="Nucleotide-diphospho-sugar transferase" evidence="2">
    <location>
        <begin position="106"/>
        <end position="307"/>
    </location>
</feature>
<dbReference type="InterPro" id="IPR044821">
    <property type="entry name" value="At1g28695/At4g15970-like"/>
</dbReference>
<evidence type="ECO:0000259" key="2">
    <source>
        <dbReference type="Pfam" id="PF03407"/>
    </source>
</evidence>
<evidence type="ECO:0000313" key="4">
    <source>
        <dbReference type="Proteomes" id="UP001141806"/>
    </source>
</evidence>
<dbReference type="AlphaFoldDB" id="A0A9Q0GM11"/>
<name>A0A9Q0GM11_9MAGN</name>
<keyword evidence="1" id="KW-0472">Membrane</keyword>
<organism evidence="3 4">
    <name type="scientific">Protea cynaroides</name>
    <dbReference type="NCBI Taxonomy" id="273540"/>
    <lineage>
        <taxon>Eukaryota</taxon>
        <taxon>Viridiplantae</taxon>
        <taxon>Streptophyta</taxon>
        <taxon>Embryophyta</taxon>
        <taxon>Tracheophyta</taxon>
        <taxon>Spermatophyta</taxon>
        <taxon>Magnoliopsida</taxon>
        <taxon>Proteales</taxon>
        <taxon>Proteaceae</taxon>
        <taxon>Protea</taxon>
    </lineage>
</organism>
<dbReference type="OrthoDB" id="540503at2759"/>
<keyword evidence="1" id="KW-0812">Transmembrane</keyword>
<keyword evidence="4" id="KW-1185">Reference proteome</keyword>
<dbReference type="PANTHER" id="PTHR46038:SF12">
    <property type="entry name" value="OS03G0731800 PROTEIN"/>
    <property type="match status" value="1"/>
</dbReference>
<dbReference type="Pfam" id="PF03407">
    <property type="entry name" value="Nucleotid_trans"/>
    <property type="match status" value="1"/>
</dbReference>
<accession>A0A9Q0GM11</accession>
<dbReference type="Proteomes" id="UP001141806">
    <property type="component" value="Unassembled WGS sequence"/>
</dbReference>
<evidence type="ECO:0000256" key="1">
    <source>
        <dbReference type="SAM" id="Phobius"/>
    </source>
</evidence>
<dbReference type="PANTHER" id="PTHR46038">
    <property type="entry name" value="EXPRESSED PROTEIN-RELATED"/>
    <property type="match status" value="1"/>
</dbReference>
<comment type="caution">
    <text evidence="3">The sequence shown here is derived from an EMBL/GenBank/DDBJ whole genome shotgun (WGS) entry which is preliminary data.</text>
</comment>
<reference evidence="3" key="1">
    <citation type="journal article" date="2023" name="Plant J.">
        <title>The genome of the king protea, Protea cynaroides.</title>
        <authorList>
            <person name="Chang J."/>
            <person name="Duong T.A."/>
            <person name="Schoeman C."/>
            <person name="Ma X."/>
            <person name="Roodt D."/>
            <person name="Barker N."/>
            <person name="Li Z."/>
            <person name="Van de Peer Y."/>
            <person name="Mizrachi E."/>
        </authorList>
    </citation>
    <scope>NUCLEOTIDE SEQUENCE</scope>
    <source>
        <tissue evidence="3">Young leaves</tissue>
    </source>
</reference>
<proteinExistence type="predicted"/>
<evidence type="ECO:0000313" key="3">
    <source>
        <dbReference type="EMBL" id="KAJ4950331.1"/>
    </source>
</evidence>
<sequence length="349" mass="40240">MQDPRPKKIQPMDYSKTSVSNLVVAFVMFFGVFYLCISYFSVSMNKRIMVVHKDELDIALNRASMANKTVIITVLNKAYAEGGSPGKTMADLFLEGFWLGDNTHGLVNHVLLVAMDQIAFDRCKFFNLNCYKLETEGVNFGGEQLYMTEDFINMMWRRTQFLGEVLKRGYNFIFTDMDVMILRNPVARLISENETVDFQVSCDGFNGNPESEDNHLNTGFYFLRSNNKTIALFDLWYAMKDNSTGMKEQDVLIKLMETGVFKQLGVRVRFLDTLYFSGFCQDSRDFNAVTTVHANCCRSIVAKVADLSAVLRDWKKYKQTMHKYDTSLFKWSNHTACFNSWTNDIQLTR</sequence>
<protein>
    <recommendedName>
        <fullName evidence="2">Nucleotide-diphospho-sugar transferase domain-containing protein</fullName>
    </recommendedName>
</protein>
<keyword evidence="1" id="KW-1133">Transmembrane helix</keyword>